<sequence length="187" mass="20632">MWTRRTLLTSAGVSLCSLTVAGQLQSERTGVGERYVADLRIDERHHDADADDESERLVRVRFAPMRPLVAVRLEHRVDDATDPEFARTLDDDGDGWYVVARRIGLGYDERGVDQFLSAPRSRHTAVGEHWLAESQGFQPGRSAQTDVRGFATGDVLRVVAIPPDEDLIVVTEHVVGVESAPAADADE</sequence>
<dbReference type="KEGG" id="srub:C2R22_11110"/>
<protein>
    <submittedName>
        <fullName evidence="1">Uncharacterized protein</fullName>
    </submittedName>
</protein>
<proteinExistence type="predicted"/>
<dbReference type="RefSeq" id="WP_103425816.1">
    <property type="nucleotide sequence ID" value="NZ_CP026309.1"/>
</dbReference>
<dbReference type="OrthoDB" id="380400at2157"/>
<evidence type="ECO:0000313" key="2">
    <source>
        <dbReference type="Proteomes" id="UP000236584"/>
    </source>
</evidence>
<reference evidence="1 2" key="1">
    <citation type="submission" date="2018-01" db="EMBL/GenBank/DDBJ databases">
        <title>Complete genome sequence of Salinigranum rubrum GX10T, an extremely halophilic archaeon isolated from a marine solar saltern.</title>
        <authorList>
            <person name="Han S."/>
        </authorList>
    </citation>
    <scope>NUCLEOTIDE SEQUENCE [LARGE SCALE GENOMIC DNA]</scope>
    <source>
        <strain evidence="1 2">GX10</strain>
    </source>
</reference>
<evidence type="ECO:0000313" key="1">
    <source>
        <dbReference type="EMBL" id="AUV82127.1"/>
    </source>
</evidence>
<dbReference type="GeneID" id="35592647"/>
<dbReference type="Proteomes" id="UP000236584">
    <property type="component" value="Chromosome"/>
</dbReference>
<dbReference type="EMBL" id="CP026309">
    <property type="protein sequence ID" value="AUV82127.1"/>
    <property type="molecule type" value="Genomic_DNA"/>
</dbReference>
<organism evidence="1 2">
    <name type="scientific">Salinigranum rubrum</name>
    <dbReference type="NCBI Taxonomy" id="755307"/>
    <lineage>
        <taxon>Archaea</taxon>
        <taxon>Methanobacteriati</taxon>
        <taxon>Methanobacteriota</taxon>
        <taxon>Stenosarchaea group</taxon>
        <taxon>Halobacteria</taxon>
        <taxon>Halobacteriales</taxon>
        <taxon>Haloferacaceae</taxon>
        <taxon>Salinigranum</taxon>
    </lineage>
</organism>
<dbReference type="AlphaFoldDB" id="A0A2I8VJL0"/>
<keyword evidence="2" id="KW-1185">Reference proteome</keyword>
<gene>
    <name evidence="1" type="ORF">C2R22_11110</name>
</gene>
<name>A0A2I8VJL0_9EURY</name>
<accession>A0A2I8VJL0</accession>